<evidence type="ECO:0000313" key="3">
    <source>
        <dbReference type="Proteomes" id="UP000005242"/>
    </source>
</evidence>
<dbReference type="InParanoid" id="I4YIY5"/>
<keyword evidence="3" id="KW-1185">Reference proteome</keyword>
<dbReference type="GeneID" id="18475154"/>
<sequence length="388" mass="44592">MGREKLPSGTSSRSLLYHYVSRMKFNRVPFLALDFGNVDQISCRFITVMQESSEVKPAYIIEYEHTPNVLFKYENAKLMTALTLAILIITIMLGVTLGYRIGLTTDYPLQKLLNFSTLCATIYLYHARSTHLDSVPKSTSYLHSLDIYLRSEKIESTKLNYYMDMLNYVASTDFRHAFPRHIYYASRYSLYFFVAISILYHSVIAKFRDPMWVLRLLLQGVMIIPMYELNNNNYYNYHDPIVSGTRGIPSHEFLKARNRDYACGLSGIDNKGISHYPLTPSLLSKIPQVSAEAAPTQRYIQICENLYHGTVDGPTHLNELPKDTLLAGPLSGFTMNAVRGHAHEFSKPQNKLRSDCQSLLIRALYFEKRWNLDTAAEHTTPYNHIDLH</sequence>
<keyword evidence="1" id="KW-0812">Transmembrane</keyword>
<dbReference type="KEGG" id="wse:WALSEDRAFT_66811"/>
<protein>
    <submittedName>
        <fullName evidence="2">Uncharacterized protein</fullName>
    </submittedName>
</protein>
<evidence type="ECO:0000313" key="2">
    <source>
        <dbReference type="EMBL" id="EIM23927.1"/>
    </source>
</evidence>
<feature type="transmembrane region" description="Helical" evidence="1">
    <location>
        <begin position="188"/>
        <end position="205"/>
    </location>
</feature>
<dbReference type="Proteomes" id="UP000005242">
    <property type="component" value="Unassembled WGS sequence"/>
</dbReference>
<keyword evidence="1" id="KW-0472">Membrane</keyword>
<organism evidence="2 3">
    <name type="scientific">Wallemia mellicola (strain ATCC MYA-4683 / CBS 633.66)</name>
    <name type="common">Wallemia sebi (CBS 633.66)</name>
    <dbReference type="NCBI Taxonomy" id="671144"/>
    <lineage>
        <taxon>Eukaryota</taxon>
        <taxon>Fungi</taxon>
        <taxon>Dikarya</taxon>
        <taxon>Basidiomycota</taxon>
        <taxon>Wallemiomycotina</taxon>
        <taxon>Wallemiomycetes</taxon>
        <taxon>Wallemiales</taxon>
        <taxon>Wallemiaceae</taxon>
        <taxon>Wallemia</taxon>
    </lineage>
</organism>
<dbReference type="EMBL" id="JH668223">
    <property type="protein sequence ID" value="EIM23927.1"/>
    <property type="molecule type" value="Genomic_DNA"/>
</dbReference>
<name>I4YIY5_WALMC</name>
<dbReference type="RefSeq" id="XP_006955767.1">
    <property type="nucleotide sequence ID" value="XM_006955705.1"/>
</dbReference>
<reference evidence="2 3" key="1">
    <citation type="journal article" date="2012" name="Fungal Genet. Biol.">
        <title>The genome of the xerotolerant mold Wallemia sebi reveals adaptations to osmotic stress and suggests cryptic sexual reproduction.</title>
        <authorList>
            <person name="Padamsee M."/>
            <person name="Kumar T.K.A."/>
            <person name="Riley R."/>
            <person name="Binder M."/>
            <person name="Boyd A."/>
            <person name="Calvo A.M."/>
            <person name="Furukawa K."/>
            <person name="Hesse C."/>
            <person name="Hohmann S."/>
            <person name="James T.Y."/>
            <person name="LaButti K."/>
            <person name="Lapidus A."/>
            <person name="Lindquist E."/>
            <person name="Lucas S."/>
            <person name="Miller K."/>
            <person name="Shantappa S."/>
            <person name="Grigoriev I.V."/>
            <person name="Hibbett D.S."/>
            <person name="McLaughlin D.J."/>
            <person name="Spatafora J.W."/>
            <person name="Aime M.C."/>
        </authorList>
    </citation>
    <scope>NUCLEOTIDE SEQUENCE [LARGE SCALE GENOMIC DNA]</scope>
    <source>
        <strain evidence="3">ATCC MYA-4683 / CBS 633.66</strain>
    </source>
</reference>
<feature type="transmembrane region" description="Helical" evidence="1">
    <location>
        <begin position="78"/>
        <end position="101"/>
    </location>
</feature>
<gene>
    <name evidence="2" type="ORF">WALSEDRAFT_66811</name>
</gene>
<proteinExistence type="predicted"/>
<dbReference type="HOGENOM" id="CLU_059990_0_0_1"/>
<accession>I4YIY5</accession>
<evidence type="ECO:0000256" key="1">
    <source>
        <dbReference type="SAM" id="Phobius"/>
    </source>
</evidence>
<dbReference type="AlphaFoldDB" id="I4YIY5"/>
<keyword evidence="1" id="KW-1133">Transmembrane helix</keyword>